<protein>
    <recommendedName>
        <fullName evidence="6">Ribonuclease VapC</fullName>
        <shortName evidence="6">RNase VapC</shortName>
        <ecNumber evidence="6">3.1.-.-</ecNumber>
    </recommendedName>
    <alternativeName>
        <fullName evidence="6">Toxin VapC</fullName>
    </alternativeName>
</protein>
<dbReference type="InterPro" id="IPR006226">
    <property type="entry name" value="Mtu_PIN"/>
</dbReference>
<keyword evidence="5 6" id="KW-0460">Magnesium</keyword>
<comment type="similarity">
    <text evidence="6">Belongs to the PINc/VapC protein family.</text>
</comment>
<dbReference type="GO" id="GO:0090729">
    <property type="term" value="F:toxin activity"/>
    <property type="evidence" value="ECO:0007669"/>
    <property type="project" value="UniProtKB-KW"/>
</dbReference>
<dbReference type="EC" id="3.1.-.-" evidence="6"/>
<dbReference type="AlphaFoldDB" id="A0A9D2C7M4"/>
<feature type="domain" description="PIN" evidence="7">
    <location>
        <begin position="3"/>
        <end position="134"/>
    </location>
</feature>
<dbReference type="Gene3D" id="3.40.50.1010">
    <property type="entry name" value="5'-nuclease"/>
    <property type="match status" value="1"/>
</dbReference>
<feature type="binding site" evidence="6">
    <location>
        <position position="109"/>
    </location>
    <ligand>
        <name>Mg(2+)</name>
        <dbReference type="ChEBI" id="CHEBI:18420"/>
    </ligand>
</feature>
<evidence type="ECO:0000259" key="7">
    <source>
        <dbReference type="Pfam" id="PF01850"/>
    </source>
</evidence>
<keyword evidence="4 6" id="KW-0378">Hydrolase</keyword>
<keyword evidence="1 6" id="KW-1277">Toxin-antitoxin system</keyword>
<comment type="function">
    <text evidence="6">Toxic component of a toxin-antitoxin (TA) system. An RNase.</text>
</comment>
<dbReference type="GO" id="GO:0004540">
    <property type="term" value="F:RNA nuclease activity"/>
    <property type="evidence" value="ECO:0007669"/>
    <property type="project" value="InterPro"/>
</dbReference>
<keyword evidence="3 6" id="KW-0479">Metal-binding</keyword>
<dbReference type="Pfam" id="PF01850">
    <property type="entry name" value="PIN"/>
    <property type="match status" value="1"/>
</dbReference>
<evidence type="ECO:0000313" key="8">
    <source>
        <dbReference type="EMBL" id="HIY65191.1"/>
    </source>
</evidence>
<evidence type="ECO:0000256" key="5">
    <source>
        <dbReference type="ARBA" id="ARBA00022842"/>
    </source>
</evidence>
<dbReference type="InterPro" id="IPR002716">
    <property type="entry name" value="PIN_dom"/>
</dbReference>
<dbReference type="HAMAP" id="MF_00265">
    <property type="entry name" value="VapC_Nob1"/>
    <property type="match status" value="1"/>
</dbReference>
<comment type="caution">
    <text evidence="8">The sequence shown here is derived from an EMBL/GenBank/DDBJ whole genome shotgun (WGS) entry which is preliminary data.</text>
</comment>
<evidence type="ECO:0000256" key="2">
    <source>
        <dbReference type="ARBA" id="ARBA00022722"/>
    </source>
</evidence>
<gene>
    <name evidence="6" type="primary">vapC</name>
    <name evidence="8" type="ORF">H9830_02810</name>
</gene>
<reference evidence="8" key="2">
    <citation type="submission" date="2021-04" db="EMBL/GenBank/DDBJ databases">
        <authorList>
            <person name="Gilroy R."/>
        </authorList>
    </citation>
    <scope>NUCLEOTIDE SEQUENCE</scope>
    <source>
        <strain evidence="8">ChiGjej1B1-98</strain>
    </source>
</reference>
<accession>A0A9D2C7M4</accession>
<evidence type="ECO:0000256" key="1">
    <source>
        <dbReference type="ARBA" id="ARBA00022649"/>
    </source>
</evidence>
<dbReference type="SUPFAM" id="SSF88723">
    <property type="entry name" value="PIN domain-like"/>
    <property type="match status" value="1"/>
</dbReference>
<dbReference type="GO" id="GO:0016788">
    <property type="term" value="F:hydrolase activity, acting on ester bonds"/>
    <property type="evidence" value="ECO:0007669"/>
    <property type="project" value="InterPro"/>
</dbReference>
<keyword evidence="2 6" id="KW-0540">Nuclease</keyword>
<evidence type="ECO:0000256" key="4">
    <source>
        <dbReference type="ARBA" id="ARBA00022801"/>
    </source>
</evidence>
<dbReference type="InterPro" id="IPR029060">
    <property type="entry name" value="PIN-like_dom_sf"/>
</dbReference>
<sequence>MRLVDANVLIYAVNRGAIRHRAAKAWLDGALSSRETLLIPWISLLAFLRLTTHHRVFEQPLTPDQALGVVESWLSAPNVVVPETDAQHVRRIREHLIAAGGHGGNLINDAHLAALAVQYGAAVVTFDVDFSRFDAVQVERPD</sequence>
<evidence type="ECO:0000256" key="6">
    <source>
        <dbReference type="HAMAP-Rule" id="MF_00265"/>
    </source>
</evidence>
<dbReference type="InterPro" id="IPR022907">
    <property type="entry name" value="VapC_family"/>
</dbReference>
<dbReference type="GO" id="GO:0000287">
    <property type="term" value="F:magnesium ion binding"/>
    <property type="evidence" value="ECO:0007669"/>
    <property type="project" value="UniProtKB-UniRule"/>
</dbReference>
<dbReference type="EMBL" id="DXDC01000085">
    <property type="protein sequence ID" value="HIY65191.1"/>
    <property type="molecule type" value="Genomic_DNA"/>
</dbReference>
<keyword evidence="6" id="KW-0800">Toxin</keyword>
<dbReference type="NCBIfam" id="TIGR00028">
    <property type="entry name" value="Mtu_PIN_fam"/>
    <property type="match status" value="1"/>
</dbReference>
<dbReference type="Proteomes" id="UP000824005">
    <property type="component" value="Unassembled WGS sequence"/>
</dbReference>
<comment type="cofactor">
    <cofactor evidence="6">
        <name>Mg(2+)</name>
        <dbReference type="ChEBI" id="CHEBI:18420"/>
    </cofactor>
</comment>
<reference evidence="8" key="1">
    <citation type="journal article" date="2021" name="PeerJ">
        <title>Extensive microbial diversity within the chicken gut microbiome revealed by metagenomics and culture.</title>
        <authorList>
            <person name="Gilroy R."/>
            <person name="Ravi A."/>
            <person name="Getino M."/>
            <person name="Pursley I."/>
            <person name="Horton D.L."/>
            <person name="Alikhan N.F."/>
            <person name="Baker D."/>
            <person name="Gharbi K."/>
            <person name="Hall N."/>
            <person name="Watson M."/>
            <person name="Adriaenssens E.M."/>
            <person name="Foster-Nyarko E."/>
            <person name="Jarju S."/>
            <person name="Secka A."/>
            <person name="Antonio M."/>
            <person name="Oren A."/>
            <person name="Chaudhuri R.R."/>
            <person name="La Ragione R."/>
            <person name="Hildebrand F."/>
            <person name="Pallen M.J."/>
        </authorList>
    </citation>
    <scope>NUCLEOTIDE SEQUENCE</scope>
    <source>
        <strain evidence="8">ChiGjej1B1-98</strain>
    </source>
</reference>
<organism evidence="8 9">
    <name type="scientific">Candidatus Agrococcus pullicola</name>
    <dbReference type="NCBI Taxonomy" id="2838429"/>
    <lineage>
        <taxon>Bacteria</taxon>
        <taxon>Bacillati</taxon>
        <taxon>Actinomycetota</taxon>
        <taxon>Actinomycetes</taxon>
        <taxon>Micrococcales</taxon>
        <taxon>Microbacteriaceae</taxon>
        <taxon>Agrococcus</taxon>
    </lineage>
</organism>
<name>A0A9D2C7M4_9MICO</name>
<dbReference type="GO" id="GO:0045926">
    <property type="term" value="P:negative regulation of growth"/>
    <property type="evidence" value="ECO:0007669"/>
    <property type="project" value="UniProtKB-ARBA"/>
</dbReference>
<evidence type="ECO:0000313" key="9">
    <source>
        <dbReference type="Proteomes" id="UP000824005"/>
    </source>
</evidence>
<evidence type="ECO:0000256" key="3">
    <source>
        <dbReference type="ARBA" id="ARBA00022723"/>
    </source>
</evidence>
<feature type="binding site" evidence="6">
    <location>
        <position position="5"/>
    </location>
    <ligand>
        <name>Mg(2+)</name>
        <dbReference type="ChEBI" id="CHEBI:18420"/>
    </ligand>
</feature>
<proteinExistence type="inferred from homology"/>